<dbReference type="InterPro" id="IPR010368">
    <property type="entry name" value="Com_YlbF"/>
</dbReference>
<proteinExistence type="predicted"/>
<sequence length="135" mass="14943">MDIIDLVREVGKEMQKDPRYLRAHAASDACDKDQALQEAIGEFNLKRMAINNESQKDVKDEAVMQRLNFELREVYAKIMANPNMVLYNEAKQDMDQLLSRISSILSQCAEGGDPDTVDYIESGCSGNCGSCGGCG</sequence>
<accession>A0A328UG50</accession>
<name>A0A328UG50_9FIRM</name>
<dbReference type="Proteomes" id="UP000249377">
    <property type="component" value="Unassembled WGS sequence"/>
</dbReference>
<comment type="caution">
    <text evidence="1">The sequence shown here is derived from an EMBL/GenBank/DDBJ whole genome shotgun (WGS) entry which is preliminary data.</text>
</comment>
<evidence type="ECO:0000313" key="2">
    <source>
        <dbReference type="Proteomes" id="UP000249377"/>
    </source>
</evidence>
<protein>
    <submittedName>
        <fullName evidence="1">YlbF family regulator</fullName>
    </submittedName>
</protein>
<dbReference type="AlphaFoldDB" id="A0A328UG50"/>
<gene>
    <name evidence="1" type="ORF">DPQ25_13405</name>
</gene>
<dbReference type="EMBL" id="QLYR01000014">
    <property type="protein sequence ID" value="RAQ22192.1"/>
    <property type="molecule type" value="Genomic_DNA"/>
</dbReference>
<dbReference type="InterPro" id="IPR023378">
    <property type="entry name" value="YheA/YmcA-like_dom_sf"/>
</dbReference>
<evidence type="ECO:0000313" key="1">
    <source>
        <dbReference type="EMBL" id="RAQ22192.1"/>
    </source>
</evidence>
<dbReference type="Gene3D" id="1.20.1500.10">
    <property type="entry name" value="YheA/YmcA-like"/>
    <property type="match status" value="1"/>
</dbReference>
<organism evidence="1 2">
    <name type="scientific">Hydrogeniiclostridium mannosilyticum</name>
    <dbReference type="NCBI Taxonomy" id="2764322"/>
    <lineage>
        <taxon>Bacteria</taxon>
        <taxon>Bacillati</taxon>
        <taxon>Bacillota</taxon>
        <taxon>Clostridia</taxon>
        <taxon>Eubacteriales</taxon>
        <taxon>Acutalibacteraceae</taxon>
        <taxon>Hydrogeniiclostridium</taxon>
    </lineage>
</organism>
<dbReference type="RefSeq" id="WP_112333678.1">
    <property type="nucleotide sequence ID" value="NZ_JBKYJQ010000007.1"/>
</dbReference>
<keyword evidence="2" id="KW-1185">Reference proteome</keyword>
<reference evidence="1 2" key="1">
    <citation type="submission" date="2018-06" db="EMBL/GenBank/DDBJ databases">
        <title>Noncontiguous genome sequence of Ruminococcaceae bacterium ASD2818.</title>
        <authorList>
            <person name="Chaplin A.V."/>
            <person name="Sokolova S.R."/>
            <person name="Kochetkova T.O."/>
            <person name="Goltsov A.Y."/>
            <person name="Trofimov D.Y."/>
            <person name="Efimov B.A."/>
        </authorList>
    </citation>
    <scope>NUCLEOTIDE SEQUENCE [LARGE SCALE GENOMIC DNA]</scope>
    <source>
        <strain evidence="1 2">ASD2818</strain>
    </source>
</reference>
<dbReference type="SUPFAM" id="SSF158622">
    <property type="entry name" value="YheA/YmcA-like"/>
    <property type="match status" value="1"/>
</dbReference>
<dbReference type="Pfam" id="PF06133">
    <property type="entry name" value="Com_YlbF"/>
    <property type="match status" value="1"/>
</dbReference>